<dbReference type="InterPro" id="IPR014710">
    <property type="entry name" value="RmlC-like_jellyroll"/>
</dbReference>
<dbReference type="InterPro" id="IPR011051">
    <property type="entry name" value="RmlC_Cupin_sf"/>
</dbReference>
<proteinExistence type="predicted"/>
<dbReference type="PANTHER" id="PTHR35848:SF6">
    <property type="entry name" value="CUPIN TYPE-2 DOMAIN-CONTAINING PROTEIN"/>
    <property type="match status" value="1"/>
</dbReference>
<evidence type="ECO:0000313" key="5">
    <source>
        <dbReference type="Proteomes" id="UP001500575"/>
    </source>
</evidence>
<dbReference type="InterPro" id="IPR051610">
    <property type="entry name" value="GPI/OXD"/>
</dbReference>
<evidence type="ECO:0000259" key="3">
    <source>
        <dbReference type="Pfam" id="PF07883"/>
    </source>
</evidence>
<dbReference type="Pfam" id="PF07883">
    <property type="entry name" value="Cupin_2"/>
    <property type="match status" value="1"/>
</dbReference>
<dbReference type="PANTHER" id="PTHR35848">
    <property type="entry name" value="OXALATE-BINDING PROTEIN"/>
    <property type="match status" value="1"/>
</dbReference>
<sequence>MPVLTAPPAPTHSVPGTEFTSLATPSRGSTDTSVWRVEIAPGTEPTPHSLTREEVFVVLAGSASVRLDGEPGTAAAGDVIVVPPGVRFELSNAGREPLSLLCCMPAGGQARLDDGTLLSPPWAR</sequence>
<gene>
    <name evidence="4" type="ORF">GCM10009843_20020</name>
</gene>
<dbReference type="EMBL" id="BAAAQQ010000011">
    <property type="protein sequence ID" value="GAA2123873.1"/>
    <property type="molecule type" value="Genomic_DNA"/>
</dbReference>
<evidence type="ECO:0000256" key="2">
    <source>
        <dbReference type="SAM" id="MobiDB-lite"/>
    </source>
</evidence>
<protein>
    <recommendedName>
        <fullName evidence="3">Cupin type-2 domain-containing protein</fullName>
    </recommendedName>
</protein>
<evidence type="ECO:0000256" key="1">
    <source>
        <dbReference type="ARBA" id="ARBA00022723"/>
    </source>
</evidence>
<accession>A0ABN2Y9L1</accession>
<organism evidence="4 5">
    <name type="scientific">Nocardioides bigeumensis</name>
    <dbReference type="NCBI Taxonomy" id="433657"/>
    <lineage>
        <taxon>Bacteria</taxon>
        <taxon>Bacillati</taxon>
        <taxon>Actinomycetota</taxon>
        <taxon>Actinomycetes</taxon>
        <taxon>Propionibacteriales</taxon>
        <taxon>Nocardioidaceae</taxon>
        <taxon>Nocardioides</taxon>
    </lineage>
</organism>
<dbReference type="Gene3D" id="2.60.120.10">
    <property type="entry name" value="Jelly Rolls"/>
    <property type="match status" value="1"/>
</dbReference>
<name>A0ABN2Y9L1_9ACTN</name>
<feature type="domain" description="Cupin type-2" evidence="3">
    <location>
        <begin position="36"/>
        <end position="102"/>
    </location>
</feature>
<evidence type="ECO:0000313" key="4">
    <source>
        <dbReference type="EMBL" id="GAA2123873.1"/>
    </source>
</evidence>
<keyword evidence="1" id="KW-0479">Metal-binding</keyword>
<feature type="compositionally biased region" description="Polar residues" evidence="2">
    <location>
        <begin position="18"/>
        <end position="33"/>
    </location>
</feature>
<dbReference type="RefSeq" id="WP_344303566.1">
    <property type="nucleotide sequence ID" value="NZ_BAAAQQ010000011.1"/>
</dbReference>
<dbReference type="InterPro" id="IPR013096">
    <property type="entry name" value="Cupin_2"/>
</dbReference>
<comment type="caution">
    <text evidence="4">The sequence shown here is derived from an EMBL/GenBank/DDBJ whole genome shotgun (WGS) entry which is preliminary data.</text>
</comment>
<dbReference type="Proteomes" id="UP001500575">
    <property type="component" value="Unassembled WGS sequence"/>
</dbReference>
<keyword evidence="5" id="KW-1185">Reference proteome</keyword>
<reference evidence="4 5" key="1">
    <citation type="journal article" date="2019" name="Int. J. Syst. Evol. Microbiol.">
        <title>The Global Catalogue of Microorganisms (GCM) 10K type strain sequencing project: providing services to taxonomists for standard genome sequencing and annotation.</title>
        <authorList>
            <consortium name="The Broad Institute Genomics Platform"/>
            <consortium name="The Broad Institute Genome Sequencing Center for Infectious Disease"/>
            <person name="Wu L."/>
            <person name="Ma J."/>
        </authorList>
    </citation>
    <scope>NUCLEOTIDE SEQUENCE [LARGE SCALE GENOMIC DNA]</scope>
    <source>
        <strain evidence="4 5">JCM 16021</strain>
    </source>
</reference>
<feature type="region of interest" description="Disordered" evidence="2">
    <location>
        <begin position="1"/>
        <end position="34"/>
    </location>
</feature>
<dbReference type="SUPFAM" id="SSF51182">
    <property type="entry name" value="RmlC-like cupins"/>
    <property type="match status" value="1"/>
</dbReference>
<feature type="compositionally biased region" description="Pro residues" evidence="2">
    <location>
        <begin position="1"/>
        <end position="10"/>
    </location>
</feature>